<comment type="subcellular location">
    <subcellularLocation>
        <location evidence="1">Membrane</location>
        <topology evidence="1">Multi-pass membrane protein</topology>
    </subcellularLocation>
</comment>
<dbReference type="Pfam" id="PF04893">
    <property type="entry name" value="Yip1"/>
    <property type="match status" value="1"/>
</dbReference>
<proteinExistence type="predicted"/>
<evidence type="ECO:0000256" key="2">
    <source>
        <dbReference type="ARBA" id="ARBA00022692"/>
    </source>
</evidence>
<evidence type="ECO:0000256" key="4">
    <source>
        <dbReference type="ARBA" id="ARBA00023136"/>
    </source>
</evidence>
<keyword evidence="2 5" id="KW-0812">Transmembrane</keyword>
<dbReference type="AlphaFoldDB" id="A0A1C4GK18"/>
<feature type="transmembrane region" description="Helical" evidence="5">
    <location>
        <begin position="36"/>
        <end position="60"/>
    </location>
</feature>
<keyword evidence="4 5" id="KW-0472">Membrane</keyword>
<sequence>MEANINTQDVGSKKPSLLGMITSPGEQFERMKTSNAVWGAFWILTVLGGLVAGLAAYVYSLTPEAIKFNKDLGVTVSPEMTFGTGVVFGAIGMAIGFFISAAVYKVLMMLMSNDTSYRKLLTITIYSSIISLLGLLINTVLALVLDGSGKEFYTGLGPIFTSSGGAVKGIANSIEVFTIWGFVITWLGLQITAGLSKKKATILMVVFFILTIGFGAVKGMFQ</sequence>
<evidence type="ECO:0000256" key="3">
    <source>
        <dbReference type="ARBA" id="ARBA00022989"/>
    </source>
</evidence>
<evidence type="ECO:0000313" key="8">
    <source>
        <dbReference type="Proteomes" id="UP000195991"/>
    </source>
</evidence>
<evidence type="ECO:0000313" key="7">
    <source>
        <dbReference type="EMBL" id="SCC68121.1"/>
    </source>
</evidence>
<organism evidence="7 8">
    <name type="scientific">Bacillus thuringiensis</name>
    <dbReference type="NCBI Taxonomy" id="1428"/>
    <lineage>
        <taxon>Bacteria</taxon>
        <taxon>Bacillati</taxon>
        <taxon>Bacillota</taxon>
        <taxon>Bacilli</taxon>
        <taxon>Bacillales</taxon>
        <taxon>Bacillaceae</taxon>
        <taxon>Bacillus</taxon>
        <taxon>Bacillus cereus group</taxon>
    </lineage>
</organism>
<feature type="transmembrane region" description="Helical" evidence="5">
    <location>
        <begin position="80"/>
        <end position="104"/>
    </location>
</feature>
<feature type="domain" description="Yip1" evidence="6">
    <location>
        <begin position="19"/>
        <end position="214"/>
    </location>
</feature>
<protein>
    <recommendedName>
        <fullName evidence="6">Yip1 domain-containing protein</fullName>
    </recommendedName>
</protein>
<dbReference type="GO" id="GO:0016020">
    <property type="term" value="C:membrane"/>
    <property type="evidence" value="ECO:0007669"/>
    <property type="project" value="UniProtKB-SubCell"/>
</dbReference>
<gene>
    <name evidence="7" type="ORF">BTT61001_05978</name>
</gene>
<feature type="transmembrane region" description="Helical" evidence="5">
    <location>
        <begin position="201"/>
        <end position="221"/>
    </location>
</feature>
<feature type="transmembrane region" description="Helical" evidence="5">
    <location>
        <begin position="165"/>
        <end position="189"/>
    </location>
</feature>
<dbReference type="EMBL" id="FMBI01000052">
    <property type="protein sequence ID" value="SCC68121.1"/>
    <property type="molecule type" value="Genomic_DNA"/>
</dbReference>
<evidence type="ECO:0000259" key="6">
    <source>
        <dbReference type="Pfam" id="PF04893"/>
    </source>
</evidence>
<dbReference type="RefSeq" id="WP_087985942.1">
    <property type="nucleotide sequence ID" value="NZ_FMBI01000052.1"/>
</dbReference>
<evidence type="ECO:0000256" key="5">
    <source>
        <dbReference type="SAM" id="Phobius"/>
    </source>
</evidence>
<name>A0A1C4GK18_BACTU</name>
<feature type="transmembrane region" description="Helical" evidence="5">
    <location>
        <begin position="125"/>
        <end position="145"/>
    </location>
</feature>
<dbReference type="Proteomes" id="UP000195991">
    <property type="component" value="Unassembled WGS sequence"/>
</dbReference>
<accession>A0A1C4GK18</accession>
<evidence type="ECO:0000256" key="1">
    <source>
        <dbReference type="ARBA" id="ARBA00004141"/>
    </source>
</evidence>
<reference evidence="7 8" key="1">
    <citation type="submission" date="2016-08" db="EMBL/GenBank/DDBJ databases">
        <authorList>
            <person name="Seilhamer J.J."/>
        </authorList>
    </citation>
    <scope>NUCLEOTIDE SEQUENCE [LARGE SCALE GENOMIC DNA]</scope>
    <source>
        <strain evidence="7 8">IEBC_T61001</strain>
    </source>
</reference>
<dbReference type="InterPro" id="IPR006977">
    <property type="entry name" value="Yip1_dom"/>
</dbReference>
<keyword evidence="3 5" id="KW-1133">Transmembrane helix</keyword>